<comment type="similarity">
    <text evidence="1">Belongs to the LysR transcriptional regulatory family.</text>
</comment>
<dbReference type="PANTHER" id="PTHR30537:SF3">
    <property type="entry name" value="TRANSCRIPTIONAL REGULATORY PROTEIN"/>
    <property type="match status" value="1"/>
</dbReference>
<dbReference type="InterPro" id="IPR005119">
    <property type="entry name" value="LysR_subst-bd"/>
</dbReference>
<gene>
    <name evidence="6" type="primary">LysR</name>
    <name evidence="6" type="ordered locus">XOO0405</name>
</gene>
<name>Q5H5W1_XANOR</name>
<dbReference type="PROSITE" id="PS50931">
    <property type="entry name" value="HTH_LYSR"/>
    <property type="match status" value="1"/>
</dbReference>
<keyword evidence="2" id="KW-0805">Transcription regulation</keyword>
<dbReference type="InterPro" id="IPR058163">
    <property type="entry name" value="LysR-type_TF_proteobact-type"/>
</dbReference>
<dbReference type="SUPFAM" id="SSF46785">
    <property type="entry name" value="Winged helix' DNA-binding domain"/>
    <property type="match status" value="1"/>
</dbReference>
<dbReference type="Pfam" id="PF00126">
    <property type="entry name" value="HTH_1"/>
    <property type="match status" value="1"/>
</dbReference>
<evidence type="ECO:0000256" key="3">
    <source>
        <dbReference type="ARBA" id="ARBA00023125"/>
    </source>
</evidence>
<dbReference type="InterPro" id="IPR036388">
    <property type="entry name" value="WH-like_DNA-bd_sf"/>
</dbReference>
<dbReference type="InterPro" id="IPR036390">
    <property type="entry name" value="WH_DNA-bd_sf"/>
</dbReference>
<dbReference type="Gene3D" id="1.10.10.10">
    <property type="entry name" value="Winged helix-like DNA-binding domain superfamily/Winged helix DNA-binding domain"/>
    <property type="match status" value="1"/>
</dbReference>
<dbReference type="Pfam" id="PF03466">
    <property type="entry name" value="LysR_substrate"/>
    <property type="match status" value="1"/>
</dbReference>
<feature type="domain" description="HTH lysR-type" evidence="5">
    <location>
        <begin position="15"/>
        <end position="66"/>
    </location>
</feature>
<reference evidence="6 7" key="1">
    <citation type="journal article" date="2005" name="Nucleic Acids Res.">
        <title>The genome sequence of Xanthomonas oryzae pathovar oryzae KACC10331, the bacterial blight pathogen of rice.</title>
        <authorList>
            <person name="Lee B.M."/>
            <person name="Park Y.J."/>
            <person name="Park D.S."/>
            <person name="Kang H.W."/>
            <person name="Kim J.G."/>
            <person name="Song E.S."/>
            <person name="Park I.C."/>
            <person name="Yoon U.H."/>
            <person name="Hahn J.H."/>
            <person name="Koo B.S."/>
            <person name="Lee G.B."/>
            <person name="Kim H."/>
            <person name="Park H.S."/>
            <person name="Yoon K.O."/>
            <person name="Kim J.H."/>
            <person name="Jung C.H."/>
            <person name="Koh N.H."/>
            <person name="Seo J.S."/>
            <person name="Go S.J."/>
        </authorList>
    </citation>
    <scope>NUCLEOTIDE SEQUENCE [LARGE SCALE GENOMIC DNA]</scope>
    <source>
        <strain evidence="7">KACC10331 / KXO85</strain>
    </source>
</reference>
<organism evidence="6 7">
    <name type="scientific">Xanthomonas oryzae pv. oryzae (strain KACC10331 / KXO85)</name>
    <dbReference type="NCBI Taxonomy" id="291331"/>
    <lineage>
        <taxon>Bacteria</taxon>
        <taxon>Pseudomonadati</taxon>
        <taxon>Pseudomonadota</taxon>
        <taxon>Gammaproteobacteria</taxon>
        <taxon>Lysobacterales</taxon>
        <taxon>Lysobacteraceae</taxon>
        <taxon>Xanthomonas</taxon>
    </lineage>
</organism>
<keyword evidence="3" id="KW-0238">DNA-binding</keyword>
<sequence length="307" mass="32787">MHLCMADTISWERYRSFLAVLEEGSLSAASRALGLTQPTVGRHVAALEELLAVPLFVRSQTGLLPTDAAQALRGHARAMADIAAALQRAAGRHGALQGTVRISASEVVGAGILPPILATLRHVQPQLRTALVLSNRVQDLLQRQADVAVRMIRPQQDLLVARCVGEIAFGLYAHPDDVDRHGVPQRPDELTQHALVGFDTDTPFLRGACKGFPFWEHAAFALRADSDLAQLALIRAGCGIGVCQAALPQRTPRLLPVVPQQVGVVLDVWVTMHQDLRASAACSAVFAAWATGLSAHCATPEIGTGIN</sequence>
<evidence type="ECO:0000259" key="5">
    <source>
        <dbReference type="PROSITE" id="PS50931"/>
    </source>
</evidence>
<dbReference type="Gene3D" id="3.40.190.290">
    <property type="match status" value="1"/>
</dbReference>
<dbReference type="GO" id="GO:0003700">
    <property type="term" value="F:DNA-binding transcription factor activity"/>
    <property type="evidence" value="ECO:0007669"/>
    <property type="project" value="InterPro"/>
</dbReference>
<dbReference type="PANTHER" id="PTHR30537">
    <property type="entry name" value="HTH-TYPE TRANSCRIPTIONAL REGULATOR"/>
    <property type="match status" value="1"/>
</dbReference>
<dbReference type="KEGG" id="xoo:XOO0405"/>
<dbReference type="AlphaFoldDB" id="Q5H5W1"/>
<evidence type="ECO:0000313" key="6">
    <source>
        <dbReference type="EMBL" id="AAW73659.1"/>
    </source>
</evidence>
<evidence type="ECO:0000256" key="1">
    <source>
        <dbReference type="ARBA" id="ARBA00009437"/>
    </source>
</evidence>
<dbReference type="SUPFAM" id="SSF53850">
    <property type="entry name" value="Periplasmic binding protein-like II"/>
    <property type="match status" value="1"/>
</dbReference>
<proteinExistence type="inferred from homology"/>
<keyword evidence="4" id="KW-0804">Transcription</keyword>
<keyword evidence="7" id="KW-1185">Reference proteome</keyword>
<evidence type="ECO:0000256" key="4">
    <source>
        <dbReference type="ARBA" id="ARBA00023163"/>
    </source>
</evidence>
<evidence type="ECO:0000313" key="7">
    <source>
        <dbReference type="Proteomes" id="UP000006735"/>
    </source>
</evidence>
<protein>
    <submittedName>
        <fullName evidence="6">Transcriptional regulator</fullName>
    </submittedName>
</protein>
<dbReference type="STRING" id="291331.XOO0405"/>
<dbReference type="Proteomes" id="UP000006735">
    <property type="component" value="Chromosome"/>
</dbReference>
<dbReference type="GO" id="GO:0043565">
    <property type="term" value="F:sequence-specific DNA binding"/>
    <property type="evidence" value="ECO:0007669"/>
    <property type="project" value="TreeGrafter"/>
</dbReference>
<accession>Q5H5W1</accession>
<evidence type="ECO:0000256" key="2">
    <source>
        <dbReference type="ARBA" id="ARBA00023015"/>
    </source>
</evidence>
<dbReference type="GO" id="GO:0006351">
    <property type="term" value="P:DNA-templated transcription"/>
    <property type="evidence" value="ECO:0007669"/>
    <property type="project" value="TreeGrafter"/>
</dbReference>
<dbReference type="EMBL" id="AE013598">
    <property type="protein sequence ID" value="AAW73659.1"/>
    <property type="molecule type" value="Genomic_DNA"/>
</dbReference>
<dbReference type="InterPro" id="IPR000847">
    <property type="entry name" value="LysR_HTH_N"/>
</dbReference>
<dbReference type="PRINTS" id="PR00039">
    <property type="entry name" value="HTHLYSR"/>
</dbReference>
<dbReference type="HOGENOM" id="CLU_039613_2_0_6"/>